<evidence type="ECO:0000313" key="3">
    <source>
        <dbReference type="EMBL" id="RUT79062.1"/>
    </source>
</evidence>
<reference evidence="3 4" key="1">
    <citation type="submission" date="2018-11" db="EMBL/GenBank/DDBJ databases">
        <title>Parancylomarina longa gen. nov., sp. nov., isolated from sediments of southern Okinawa.</title>
        <authorList>
            <person name="Fu T."/>
        </authorList>
    </citation>
    <scope>NUCLEOTIDE SEQUENCE [LARGE SCALE GENOMIC DNA]</scope>
    <source>
        <strain evidence="3 4">T3-2 S1-C</strain>
    </source>
</reference>
<evidence type="ECO:0000313" key="4">
    <source>
        <dbReference type="Proteomes" id="UP000282985"/>
    </source>
</evidence>
<dbReference type="InterPro" id="IPR016477">
    <property type="entry name" value="Fructo-/Ketosamine-3-kinase"/>
</dbReference>
<gene>
    <name evidence="3" type="ORF">DLK05_05970</name>
</gene>
<dbReference type="AlphaFoldDB" id="A0A434AX42"/>
<dbReference type="PIRSF" id="PIRSF006221">
    <property type="entry name" value="Ketosamine-3-kinase"/>
    <property type="match status" value="1"/>
</dbReference>
<keyword evidence="2" id="KW-0808">Transferase</keyword>
<dbReference type="EMBL" id="RJJX01000005">
    <property type="protein sequence ID" value="RUT79062.1"/>
    <property type="molecule type" value="Genomic_DNA"/>
</dbReference>
<dbReference type="SUPFAM" id="SSF56112">
    <property type="entry name" value="Protein kinase-like (PK-like)"/>
    <property type="match status" value="1"/>
</dbReference>
<dbReference type="PANTHER" id="PTHR12149:SF8">
    <property type="entry name" value="PROTEIN-RIBULOSAMINE 3-KINASE"/>
    <property type="match status" value="1"/>
</dbReference>
<dbReference type="Proteomes" id="UP000282985">
    <property type="component" value="Unassembled WGS sequence"/>
</dbReference>
<evidence type="ECO:0000256" key="1">
    <source>
        <dbReference type="ARBA" id="ARBA00009460"/>
    </source>
</evidence>
<name>A0A434AX42_9BACT</name>
<keyword evidence="4" id="KW-1185">Reference proteome</keyword>
<dbReference type="Gene3D" id="3.30.200.20">
    <property type="entry name" value="Phosphorylase Kinase, domain 1"/>
    <property type="match status" value="1"/>
</dbReference>
<organism evidence="3 4">
    <name type="scientific">Ancylomarina longa</name>
    <dbReference type="NCBI Taxonomy" id="2487017"/>
    <lineage>
        <taxon>Bacteria</taxon>
        <taxon>Pseudomonadati</taxon>
        <taxon>Bacteroidota</taxon>
        <taxon>Bacteroidia</taxon>
        <taxon>Marinilabiliales</taxon>
        <taxon>Marinifilaceae</taxon>
        <taxon>Ancylomarina</taxon>
    </lineage>
</organism>
<dbReference type="PANTHER" id="PTHR12149">
    <property type="entry name" value="FRUCTOSAMINE 3 KINASE-RELATED PROTEIN"/>
    <property type="match status" value="1"/>
</dbReference>
<dbReference type="InterPro" id="IPR011009">
    <property type="entry name" value="Kinase-like_dom_sf"/>
</dbReference>
<accession>A0A434AX42</accession>
<dbReference type="Gene3D" id="3.90.1200.10">
    <property type="match status" value="1"/>
</dbReference>
<dbReference type="OrthoDB" id="5291879at2"/>
<sequence>MRNDIVQKLENWRRDKISAFKPIAGGSIFNAYQIKYNDGSFCFLKTSSDESDIFQKEANGLHEIQKTGCIRVPEVLMVDQSFILLKFIDPGKKKENFFSNFGEQIAKLHSHTSLKFGYREDNHIGSTIQINIAAKNDSLNWADFYYHKRLLYQYKLAEKKGLVRDELKNGFLLLENRIEEILAGSEEKACLIHGDLWYGNFLCDKESNPVLIDPAVYYGHREAELAMTRLFGGFTKDFYEAYNKAKPLPHGYDYRENIYFLYHVLNHLNIFGSSYYPQAVKLVWSYLC</sequence>
<proteinExistence type="inferred from homology"/>
<dbReference type="GO" id="GO:0016301">
    <property type="term" value="F:kinase activity"/>
    <property type="evidence" value="ECO:0007669"/>
    <property type="project" value="UniProtKB-UniRule"/>
</dbReference>
<dbReference type="Pfam" id="PF03881">
    <property type="entry name" value="Fructosamin_kin"/>
    <property type="match status" value="1"/>
</dbReference>
<comment type="similarity">
    <text evidence="1 2">Belongs to the fructosamine kinase family.</text>
</comment>
<protein>
    <submittedName>
        <fullName evidence="3">Fructosamine kinase</fullName>
    </submittedName>
</protein>
<evidence type="ECO:0000256" key="2">
    <source>
        <dbReference type="PIRNR" id="PIRNR006221"/>
    </source>
</evidence>
<keyword evidence="2 3" id="KW-0418">Kinase</keyword>
<comment type="caution">
    <text evidence="3">The sequence shown here is derived from an EMBL/GenBank/DDBJ whole genome shotgun (WGS) entry which is preliminary data.</text>
</comment>